<reference evidence="1 2" key="1">
    <citation type="journal article" date="2023" name="Nucleic Acids Res.">
        <title>The hologenome of Daphnia magna reveals possible DNA methylation and microbiome-mediated evolution of the host genome.</title>
        <authorList>
            <person name="Chaturvedi A."/>
            <person name="Li X."/>
            <person name="Dhandapani V."/>
            <person name="Marshall H."/>
            <person name="Kissane S."/>
            <person name="Cuenca-Cambronero M."/>
            <person name="Asole G."/>
            <person name="Calvet F."/>
            <person name="Ruiz-Romero M."/>
            <person name="Marangio P."/>
            <person name="Guigo R."/>
            <person name="Rago D."/>
            <person name="Mirbahai L."/>
            <person name="Eastwood N."/>
            <person name="Colbourne J.K."/>
            <person name="Zhou J."/>
            <person name="Mallon E."/>
            <person name="Orsini L."/>
        </authorList>
    </citation>
    <scope>NUCLEOTIDE SEQUENCE [LARGE SCALE GENOMIC DNA]</scope>
    <source>
        <strain evidence="1">LRV0_1</strain>
    </source>
</reference>
<accession>A0ABR0AIZ8</accession>
<evidence type="ECO:0000313" key="2">
    <source>
        <dbReference type="Proteomes" id="UP001234178"/>
    </source>
</evidence>
<dbReference type="EMBL" id="JAOYFB010000037">
    <property type="protein sequence ID" value="KAK4025098.1"/>
    <property type="molecule type" value="Genomic_DNA"/>
</dbReference>
<name>A0ABR0AIZ8_9CRUS</name>
<proteinExistence type="predicted"/>
<comment type="caution">
    <text evidence="1">The sequence shown here is derived from an EMBL/GenBank/DDBJ whole genome shotgun (WGS) entry which is preliminary data.</text>
</comment>
<organism evidence="1 2">
    <name type="scientific">Daphnia magna</name>
    <dbReference type="NCBI Taxonomy" id="35525"/>
    <lineage>
        <taxon>Eukaryota</taxon>
        <taxon>Metazoa</taxon>
        <taxon>Ecdysozoa</taxon>
        <taxon>Arthropoda</taxon>
        <taxon>Crustacea</taxon>
        <taxon>Branchiopoda</taxon>
        <taxon>Diplostraca</taxon>
        <taxon>Cladocera</taxon>
        <taxon>Anomopoda</taxon>
        <taxon>Daphniidae</taxon>
        <taxon>Daphnia</taxon>
    </lineage>
</organism>
<keyword evidence="2" id="KW-1185">Reference proteome</keyword>
<evidence type="ECO:0000313" key="1">
    <source>
        <dbReference type="EMBL" id="KAK4025098.1"/>
    </source>
</evidence>
<sequence length="70" mass="8171">MSIWSEEIVKIRQAAGETNERILFESRPLGERKKCVCFLFCCCVVFFGQSSVYCPTQHDTFWQEVARTQC</sequence>
<dbReference type="Proteomes" id="UP001234178">
    <property type="component" value="Unassembled WGS sequence"/>
</dbReference>
<gene>
    <name evidence="1" type="ORF">OUZ56_010601</name>
</gene>
<protein>
    <submittedName>
        <fullName evidence="1">Uncharacterized protein</fullName>
    </submittedName>
</protein>